<comment type="function">
    <text evidence="8">The phosphoenolpyruvate-dependent sugar phosphotransferase system (sugar PTS), a major carbohydrate active transport system, catalyzes the phosphorylation of incoming sugar substrates concomitantly with their translocation across the cell membrane. The enzyme II UlaABC PTS system is involved in ascorbate transport.</text>
</comment>
<proteinExistence type="predicted"/>
<protein>
    <recommendedName>
        <fullName evidence="9">Ascorbate-specific PTS system EIIA component</fullName>
    </recommendedName>
    <alternativeName>
        <fullName evidence="10">Ascorbate-specific phosphotransferase enzyme IIA component</fullName>
    </alternativeName>
</protein>
<reference evidence="14" key="1">
    <citation type="journal article" date="2019" name="Int. J. Syst. Evol. Microbiol.">
        <title>The Global Catalogue of Microorganisms (GCM) 10K type strain sequencing project: providing services to taxonomists for standard genome sequencing and annotation.</title>
        <authorList>
            <consortium name="The Broad Institute Genomics Platform"/>
            <consortium name="The Broad Institute Genome Sequencing Center for Infectious Disease"/>
            <person name="Wu L."/>
            <person name="Ma J."/>
        </authorList>
    </citation>
    <scope>NUCLEOTIDE SEQUENCE [LARGE SCALE GENOMIC DNA]</scope>
    <source>
        <strain evidence="14">JCM 11483</strain>
    </source>
</reference>
<feature type="compositionally biased region" description="Basic and acidic residues" evidence="11">
    <location>
        <begin position="8"/>
        <end position="20"/>
    </location>
</feature>
<evidence type="ECO:0000256" key="1">
    <source>
        <dbReference type="ARBA" id="ARBA00004496"/>
    </source>
</evidence>
<dbReference type="Gene3D" id="3.40.50.2300">
    <property type="match status" value="1"/>
</dbReference>
<evidence type="ECO:0000256" key="2">
    <source>
        <dbReference type="ARBA" id="ARBA00022448"/>
    </source>
</evidence>
<dbReference type="SUPFAM" id="SSF55804">
    <property type="entry name" value="Phoshotransferase/anion transport protein"/>
    <property type="match status" value="1"/>
</dbReference>
<dbReference type="SUPFAM" id="SSF52794">
    <property type="entry name" value="PTS system IIB component-like"/>
    <property type="match status" value="1"/>
</dbReference>
<dbReference type="EMBL" id="BAAAYG010000002">
    <property type="protein sequence ID" value="GAA3279796.1"/>
    <property type="molecule type" value="Genomic_DNA"/>
</dbReference>
<evidence type="ECO:0000256" key="11">
    <source>
        <dbReference type="SAM" id="MobiDB-lite"/>
    </source>
</evidence>
<sequence length="299" mass="31605">MASPTSHSPDDQHADQHADQQADSPAALLAEESIALDVAAADWREAVDEAGRLLVAAGVADDDYTAAMRRLVEEHGPYIVVAPGFALAHARPTAGVARTGLSWVRLAEPVPFGHSSHDPVGLVVGLAADDDVAHTRAMARLARLLADPRRRAELEAADSPQRLRELLLAAERPESRPEQPAAAEEPAAESAQGSDAADAAARATDQHLILTVCGNGLGTSLFLKNTLEQVLETWRWAPFVTVEATDTISARGRTSEAAAILTSGEIAKTLGAVDVPVRVVENFTSTAELDAALRDLYDV</sequence>
<comment type="subcellular location">
    <subcellularLocation>
        <location evidence="1">Cytoplasm</location>
    </subcellularLocation>
</comment>
<dbReference type="PANTHER" id="PTHR36203">
    <property type="entry name" value="ASCORBATE-SPECIFIC PTS SYSTEM EIIA COMPONENT"/>
    <property type="match status" value="1"/>
</dbReference>
<evidence type="ECO:0000259" key="12">
    <source>
        <dbReference type="PROSITE" id="PS51094"/>
    </source>
</evidence>
<evidence type="ECO:0000313" key="14">
    <source>
        <dbReference type="Proteomes" id="UP001501736"/>
    </source>
</evidence>
<dbReference type="PANTHER" id="PTHR36203:SF1">
    <property type="entry name" value="ASCORBATE-SPECIFIC PTS SYSTEM EIIA COMPONENT"/>
    <property type="match status" value="1"/>
</dbReference>
<evidence type="ECO:0000256" key="9">
    <source>
        <dbReference type="ARBA" id="ARBA00041175"/>
    </source>
</evidence>
<keyword evidence="3" id="KW-0963">Cytoplasm</keyword>
<keyword evidence="13" id="KW-0762">Sugar transport</keyword>
<keyword evidence="14" id="KW-1185">Reference proteome</keyword>
<evidence type="ECO:0000256" key="4">
    <source>
        <dbReference type="ARBA" id="ARBA00022553"/>
    </source>
</evidence>
<dbReference type="InterPro" id="IPR003501">
    <property type="entry name" value="PTS_EIIB_2/3"/>
</dbReference>
<dbReference type="CDD" id="cd05563">
    <property type="entry name" value="PTS_IIB_ascorbate"/>
    <property type="match status" value="1"/>
</dbReference>
<evidence type="ECO:0000256" key="7">
    <source>
        <dbReference type="ARBA" id="ARBA00022777"/>
    </source>
</evidence>
<organism evidence="13 14">
    <name type="scientific">Nesterenkonia halobia</name>
    <dbReference type="NCBI Taxonomy" id="37922"/>
    <lineage>
        <taxon>Bacteria</taxon>
        <taxon>Bacillati</taxon>
        <taxon>Actinomycetota</taxon>
        <taxon>Actinomycetes</taxon>
        <taxon>Micrococcales</taxon>
        <taxon>Micrococcaceae</taxon>
        <taxon>Nesterenkonia</taxon>
    </lineage>
</organism>
<comment type="caution">
    <text evidence="13">The sequence shown here is derived from an EMBL/GenBank/DDBJ whole genome shotgun (WGS) entry which is preliminary data.</text>
</comment>
<dbReference type="InterPro" id="IPR051351">
    <property type="entry name" value="Ascorbate-PTS_EIIA_comp"/>
</dbReference>
<dbReference type="InterPro" id="IPR002178">
    <property type="entry name" value="PTS_EIIA_type-2_dom"/>
</dbReference>
<dbReference type="Proteomes" id="UP001501736">
    <property type="component" value="Unassembled WGS sequence"/>
</dbReference>
<feature type="region of interest" description="Disordered" evidence="11">
    <location>
        <begin position="1"/>
        <end position="25"/>
    </location>
</feature>
<feature type="region of interest" description="Disordered" evidence="11">
    <location>
        <begin position="171"/>
        <end position="198"/>
    </location>
</feature>
<gene>
    <name evidence="13" type="ORF">GCM10020260_03260</name>
</gene>
<evidence type="ECO:0000256" key="6">
    <source>
        <dbReference type="ARBA" id="ARBA00022683"/>
    </source>
</evidence>
<dbReference type="RefSeq" id="WP_344717472.1">
    <property type="nucleotide sequence ID" value="NZ_BAAAYG010000002.1"/>
</dbReference>
<feature type="compositionally biased region" description="Low complexity" evidence="11">
    <location>
        <begin position="178"/>
        <end position="198"/>
    </location>
</feature>
<dbReference type="InterPro" id="IPR036095">
    <property type="entry name" value="PTS_EIIB-like_sf"/>
</dbReference>
<accession>A0ABP6R8R1</accession>
<dbReference type="InterPro" id="IPR016152">
    <property type="entry name" value="PTrfase/Anion_transptr"/>
</dbReference>
<evidence type="ECO:0000256" key="5">
    <source>
        <dbReference type="ARBA" id="ARBA00022679"/>
    </source>
</evidence>
<dbReference type="PROSITE" id="PS51094">
    <property type="entry name" value="PTS_EIIA_TYPE_2"/>
    <property type="match status" value="1"/>
</dbReference>
<keyword evidence="7" id="KW-0418">Kinase</keyword>
<keyword evidence="4" id="KW-0597">Phosphoprotein</keyword>
<keyword evidence="2" id="KW-0813">Transport</keyword>
<name>A0ABP6R8R1_9MICC</name>
<keyword evidence="6" id="KW-0598">Phosphotransferase system</keyword>
<evidence type="ECO:0000313" key="13">
    <source>
        <dbReference type="EMBL" id="GAA3279796.1"/>
    </source>
</evidence>
<evidence type="ECO:0000256" key="3">
    <source>
        <dbReference type="ARBA" id="ARBA00022490"/>
    </source>
</evidence>
<keyword evidence="5" id="KW-0808">Transferase</keyword>
<dbReference type="Pfam" id="PF02302">
    <property type="entry name" value="PTS_IIB"/>
    <property type="match status" value="1"/>
</dbReference>
<evidence type="ECO:0000256" key="10">
    <source>
        <dbReference type="ARBA" id="ARBA00042072"/>
    </source>
</evidence>
<feature type="domain" description="PTS EIIA type-2" evidence="12">
    <location>
        <begin position="27"/>
        <end position="170"/>
    </location>
</feature>
<evidence type="ECO:0000256" key="8">
    <source>
        <dbReference type="ARBA" id="ARBA00037387"/>
    </source>
</evidence>
<dbReference type="Pfam" id="PF00359">
    <property type="entry name" value="PTS_EIIA_2"/>
    <property type="match status" value="1"/>
</dbReference>
<dbReference type="Gene3D" id="3.40.930.10">
    <property type="entry name" value="Mannitol-specific EII, Chain A"/>
    <property type="match status" value="1"/>
</dbReference>